<dbReference type="Proteomes" id="UP000199687">
    <property type="component" value="Unassembled WGS sequence"/>
</dbReference>
<evidence type="ECO:0000256" key="9">
    <source>
        <dbReference type="PIRNR" id="PIRNR038994"/>
    </source>
</evidence>
<dbReference type="Pfam" id="PF01979">
    <property type="entry name" value="Amidohydro_1"/>
    <property type="match status" value="1"/>
</dbReference>
<organism evidence="14 15">
    <name type="scientific">Gracilibacillus ureilyticus</name>
    <dbReference type="NCBI Taxonomy" id="531814"/>
    <lineage>
        <taxon>Bacteria</taxon>
        <taxon>Bacillati</taxon>
        <taxon>Bacillota</taxon>
        <taxon>Bacilli</taxon>
        <taxon>Bacillales</taxon>
        <taxon>Bacillaceae</taxon>
        <taxon>Gracilibacillus</taxon>
    </lineage>
</organism>
<dbReference type="PANTHER" id="PTHR11113">
    <property type="entry name" value="N-ACETYLGLUCOSAMINE-6-PHOSPHATE DEACETYLASE"/>
    <property type="match status" value="1"/>
</dbReference>
<evidence type="ECO:0000256" key="11">
    <source>
        <dbReference type="PIRSR" id="PIRSR038994-2"/>
    </source>
</evidence>
<dbReference type="GO" id="GO:0008448">
    <property type="term" value="F:N-acetylglucosamine-6-phosphate deacetylase activity"/>
    <property type="evidence" value="ECO:0007669"/>
    <property type="project" value="UniProtKB-EC"/>
</dbReference>
<evidence type="ECO:0000256" key="7">
    <source>
        <dbReference type="ARBA" id="ARBA00047647"/>
    </source>
</evidence>
<dbReference type="STRING" id="531814.SAMN04487944_103130"/>
<dbReference type="EMBL" id="FOGL01000003">
    <property type="protein sequence ID" value="SER34960.1"/>
    <property type="molecule type" value="Genomic_DNA"/>
</dbReference>
<feature type="active site" description="Proton donor/acceptor" evidence="10">
    <location>
        <position position="279"/>
    </location>
</feature>
<dbReference type="EC" id="3.5.1.25" evidence="2"/>
<evidence type="ECO:0000256" key="3">
    <source>
        <dbReference type="ARBA" id="ARBA00018029"/>
    </source>
</evidence>
<sequence>MDEMSTTLITNARVYTEEAVLEAGSLLMKDGKIYSIFNQQNPFIQADNVIDANQMKVIPGFIDGHIHGAYGADIMDGTSEALETITTKLPQEGTTSFLATTITQSPQMIKKALHNIADFPKKNNTAEIIGIHLEGPFIAKSQAGAQPTEYITTPDIELFNSWEEDAEGLIRTVTFAPELDTTCEFAKHLSNLSVNMSAGHTNANYTQIKEAAENGVTQLTHLCNAMNGIHHRDIGAVGAAFLLDSLYAEVIADKIHLSKEMLQIVYQNTGSDRLLLITDAMRAKGLPNGIYDLGGQQVTVKGNKAILEDGTLAGSTLKMIDAVKNIAELTNAGTEDIIKMASSNPAKRVNIFSKKGSITEGKDADILIVDDQWNIAYTFCRGELAYKG</sequence>
<evidence type="ECO:0000256" key="12">
    <source>
        <dbReference type="PIRSR" id="PIRSR038994-3"/>
    </source>
</evidence>
<gene>
    <name evidence="14" type="ORF">SAMN04487944_103130</name>
</gene>
<evidence type="ECO:0000256" key="6">
    <source>
        <dbReference type="ARBA" id="ARBA00023277"/>
    </source>
</evidence>
<dbReference type="FunFam" id="3.20.20.140:FF:000004">
    <property type="entry name" value="N-acetylglucosamine-6-phosphate deacetylase"/>
    <property type="match status" value="1"/>
</dbReference>
<dbReference type="SUPFAM" id="SSF51338">
    <property type="entry name" value="Composite domain of metallo-dependent hydrolases"/>
    <property type="match status" value="1"/>
</dbReference>
<dbReference type="InterPro" id="IPR032466">
    <property type="entry name" value="Metal_Hydrolase"/>
</dbReference>
<keyword evidence="15" id="KW-1185">Reference proteome</keyword>
<feature type="binding site" evidence="11">
    <location>
        <position position="145"/>
    </location>
    <ligand>
        <name>substrate</name>
    </ligand>
</feature>
<protein>
    <recommendedName>
        <fullName evidence="3">N-acetylglucosamine-6-phosphate deacetylase</fullName>
        <ecNumber evidence="2">3.5.1.25</ecNumber>
    </recommendedName>
</protein>
<feature type="binding site" evidence="12">
    <location>
        <position position="200"/>
    </location>
    <ligand>
        <name>Zn(2+)</name>
        <dbReference type="ChEBI" id="CHEBI:29105"/>
    </ligand>
</feature>
<feature type="binding site" evidence="11">
    <location>
        <position position="256"/>
    </location>
    <ligand>
        <name>substrate</name>
    </ligand>
</feature>
<evidence type="ECO:0000256" key="8">
    <source>
        <dbReference type="ARBA" id="ARBA00060590"/>
    </source>
</evidence>
<comment type="similarity">
    <text evidence="1 9">Belongs to the metallo-dependent hydrolases superfamily. NagA family.</text>
</comment>
<evidence type="ECO:0000256" key="2">
    <source>
        <dbReference type="ARBA" id="ARBA00011899"/>
    </source>
</evidence>
<dbReference type="NCBIfam" id="TIGR00221">
    <property type="entry name" value="nagA"/>
    <property type="match status" value="1"/>
</dbReference>
<evidence type="ECO:0000256" key="4">
    <source>
        <dbReference type="ARBA" id="ARBA00022723"/>
    </source>
</evidence>
<dbReference type="Gene3D" id="2.30.40.10">
    <property type="entry name" value="Urease, subunit C, domain 1"/>
    <property type="match status" value="1"/>
</dbReference>
<dbReference type="GO" id="GO:0006046">
    <property type="term" value="P:N-acetylglucosamine catabolic process"/>
    <property type="evidence" value="ECO:0007669"/>
    <property type="project" value="TreeGrafter"/>
</dbReference>
<keyword evidence="6 9" id="KW-0119">Carbohydrate metabolism</keyword>
<dbReference type="InterPro" id="IPR011059">
    <property type="entry name" value="Metal-dep_hydrolase_composite"/>
</dbReference>
<evidence type="ECO:0000256" key="1">
    <source>
        <dbReference type="ARBA" id="ARBA00010716"/>
    </source>
</evidence>
<dbReference type="SUPFAM" id="SSF51556">
    <property type="entry name" value="Metallo-dependent hydrolases"/>
    <property type="match status" value="1"/>
</dbReference>
<dbReference type="InterPro" id="IPR003764">
    <property type="entry name" value="GlcNAc_6-P_deAcase"/>
</dbReference>
<dbReference type="GO" id="GO:0046872">
    <property type="term" value="F:metal ion binding"/>
    <property type="evidence" value="ECO:0007669"/>
    <property type="project" value="UniProtKB-KW"/>
</dbReference>
<evidence type="ECO:0000313" key="14">
    <source>
        <dbReference type="EMBL" id="SER34960.1"/>
    </source>
</evidence>
<evidence type="ECO:0000313" key="15">
    <source>
        <dbReference type="Proteomes" id="UP000199687"/>
    </source>
</evidence>
<feature type="binding site" evidence="12">
    <location>
        <position position="134"/>
    </location>
    <ligand>
        <name>Zn(2+)</name>
        <dbReference type="ChEBI" id="CHEBI:29105"/>
    </ligand>
</feature>
<evidence type="ECO:0000256" key="5">
    <source>
        <dbReference type="ARBA" id="ARBA00022801"/>
    </source>
</evidence>
<comment type="cofactor">
    <cofactor evidence="12">
        <name>a divalent metal cation</name>
        <dbReference type="ChEBI" id="CHEBI:60240"/>
    </cofactor>
    <text evidence="12">Binds 1 divalent metal cation per subunit.</text>
</comment>
<comment type="catalytic activity">
    <reaction evidence="7">
        <text>N-acetyl-D-glucosamine 6-phosphate + H2O = D-glucosamine 6-phosphate + acetate</text>
        <dbReference type="Rhea" id="RHEA:22936"/>
        <dbReference type="ChEBI" id="CHEBI:15377"/>
        <dbReference type="ChEBI" id="CHEBI:30089"/>
        <dbReference type="ChEBI" id="CHEBI:57513"/>
        <dbReference type="ChEBI" id="CHEBI:58725"/>
        <dbReference type="EC" id="3.5.1.25"/>
    </reaction>
</comment>
<dbReference type="CDD" id="cd00854">
    <property type="entry name" value="NagA"/>
    <property type="match status" value="1"/>
</dbReference>
<evidence type="ECO:0000259" key="13">
    <source>
        <dbReference type="Pfam" id="PF01979"/>
    </source>
</evidence>
<keyword evidence="4 12" id="KW-0479">Metal-binding</keyword>
<accession>A0A1H9NG83</accession>
<name>A0A1H9NG83_9BACI</name>
<proteinExistence type="inferred from homology"/>
<evidence type="ECO:0000256" key="10">
    <source>
        <dbReference type="PIRSR" id="PIRSR038994-1"/>
    </source>
</evidence>
<feature type="binding site" evidence="11">
    <location>
        <begin position="312"/>
        <end position="314"/>
    </location>
    <ligand>
        <name>substrate</name>
    </ligand>
</feature>
<feature type="binding site" evidence="12">
    <location>
        <position position="221"/>
    </location>
    <ligand>
        <name>Zn(2+)</name>
        <dbReference type="ChEBI" id="CHEBI:29105"/>
    </ligand>
</feature>
<feature type="domain" description="Amidohydrolase-related" evidence="13">
    <location>
        <begin position="57"/>
        <end position="383"/>
    </location>
</feature>
<dbReference type="PIRSF" id="PIRSF038994">
    <property type="entry name" value="NagA"/>
    <property type="match status" value="1"/>
</dbReference>
<dbReference type="InterPro" id="IPR006680">
    <property type="entry name" value="Amidohydro-rel"/>
</dbReference>
<reference evidence="14 15" key="1">
    <citation type="submission" date="2016-10" db="EMBL/GenBank/DDBJ databases">
        <authorList>
            <person name="de Groot N.N."/>
        </authorList>
    </citation>
    <scope>NUCLEOTIDE SEQUENCE [LARGE SCALE GENOMIC DNA]</scope>
    <source>
        <strain evidence="14 15">CGMCC 1.7727</strain>
    </source>
</reference>
<dbReference type="PANTHER" id="PTHR11113:SF14">
    <property type="entry name" value="N-ACETYLGLUCOSAMINE-6-PHOSPHATE DEACETYLASE"/>
    <property type="match status" value="1"/>
</dbReference>
<keyword evidence="5 9" id="KW-0378">Hydrolase</keyword>
<dbReference type="Gene3D" id="3.20.20.140">
    <property type="entry name" value="Metal-dependent hydrolases"/>
    <property type="match status" value="1"/>
</dbReference>
<feature type="binding site" evidence="11">
    <location>
        <begin position="224"/>
        <end position="225"/>
    </location>
    <ligand>
        <name>substrate</name>
    </ligand>
</feature>
<feature type="binding site" evidence="11">
    <location>
        <position position="232"/>
    </location>
    <ligand>
        <name>substrate</name>
    </ligand>
</feature>
<comment type="pathway">
    <text evidence="8">Amino-sugar metabolism; N-acetylneuraminate degradation; D-fructose 6-phosphate from N-acetylneuraminate: step 4/5.</text>
</comment>
<dbReference type="AlphaFoldDB" id="A0A1H9NG83"/>